<dbReference type="EMBL" id="AFAR01000088">
    <property type="protein sequence ID" value="EGF28442.1"/>
    <property type="molecule type" value="Genomic_DNA"/>
</dbReference>
<dbReference type="AlphaFoldDB" id="F2APH0"/>
<dbReference type="PATRIC" id="fig|991778.3.peg.1680"/>
<accession>F2APH0</accession>
<gene>
    <name evidence="3" type="ORF">RBWH47_00626</name>
</gene>
<proteinExistence type="predicted"/>
<feature type="compositionally biased region" description="Acidic residues" evidence="2">
    <location>
        <begin position="545"/>
        <end position="555"/>
    </location>
</feature>
<name>F2APH0_RHOBT</name>
<evidence type="ECO:0000256" key="2">
    <source>
        <dbReference type="SAM" id="MobiDB-lite"/>
    </source>
</evidence>
<organism evidence="3 4">
    <name type="scientific">Rhodopirellula baltica WH47</name>
    <dbReference type="NCBI Taxonomy" id="991778"/>
    <lineage>
        <taxon>Bacteria</taxon>
        <taxon>Pseudomonadati</taxon>
        <taxon>Planctomycetota</taxon>
        <taxon>Planctomycetia</taxon>
        <taxon>Pirellulales</taxon>
        <taxon>Pirellulaceae</taxon>
        <taxon>Rhodopirellula</taxon>
    </lineage>
</organism>
<dbReference type="RefSeq" id="WP_007325537.1">
    <property type="nucleotide sequence ID" value="NZ_AFAR01000088.1"/>
</dbReference>
<dbReference type="Gene3D" id="3.40.50.1820">
    <property type="entry name" value="alpha/beta hydrolase"/>
    <property type="match status" value="1"/>
</dbReference>
<feature type="region of interest" description="Disordered" evidence="2">
    <location>
        <begin position="532"/>
        <end position="556"/>
    </location>
</feature>
<protein>
    <submittedName>
        <fullName evidence="3">Peptidase-like protein</fullName>
    </submittedName>
</protein>
<dbReference type="InterPro" id="IPR011990">
    <property type="entry name" value="TPR-like_helical_dom_sf"/>
</dbReference>
<dbReference type="PANTHER" id="PTHR43037:SF1">
    <property type="entry name" value="BLL1128 PROTEIN"/>
    <property type="match status" value="1"/>
</dbReference>
<reference evidence="3 4" key="1">
    <citation type="journal article" date="2013" name="Mar. Genomics">
        <title>Expression of sulfatases in Rhodopirellula baltica and the diversity of sulfatases in the genus Rhodopirellula.</title>
        <authorList>
            <person name="Wegner C.E."/>
            <person name="Richter-Heitmann T."/>
            <person name="Klindworth A."/>
            <person name="Klockow C."/>
            <person name="Richter M."/>
            <person name="Achstetter T."/>
            <person name="Glockner F.O."/>
            <person name="Harder J."/>
        </authorList>
    </citation>
    <scope>NUCLEOTIDE SEQUENCE [LARGE SCALE GENOMIC DNA]</scope>
    <source>
        <strain evidence="3 4">WH47</strain>
    </source>
</reference>
<dbReference type="Gene3D" id="1.25.40.10">
    <property type="entry name" value="Tetratricopeptide repeat domain"/>
    <property type="match status" value="1"/>
</dbReference>
<dbReference type="Proteomes" id="UP000006222">
    <property type="component" value="Unassembled WGS sequence"/>
</dbReference>
<keyword evidence="1" id="KW-0732">Signal</keyword>
<evidence type="ECO:0000313" key="4">
    <source>
        <dbReference type="Proteomes" id="UP000006222"/>
    </source>
</evidence>
<sequence length="854" mass="95840">MRFTFRNSDGKRMSNRVRKVTTAVIAVVFATWIIGQSNLVWAEQLISLRNGMVLRGIYLEVASMNQNAFSAGNEGGIQNRPIWVVDDGLRRTYVHRRGMVAAEPRDVPDLHERIEFFQPVPDGGEQVASIGQTLGVTPFNQFGRRRLTVRGPTGSPFPILQGITELTAKYAKVEALKTDDSINLDMRIATSSISSDQLRDIFRRNTDPDDVDARLNVVRFFAESERYADARRELVRVLDQFPESADLKPIVGQYVENEASQLLEQAELRRESGQPKLARAILDQFPTQVVSRVTQVKVADMIGSMDETQKQIDTVHQGLTELVGELQEPVQNSLGGLVAEIKSELAPATLPRMSDFIRMGGNSTMDSETRVSLAIAGWLLGNGSGETNLKIVLSLIDVRALVREYLAEQDPGKRQEILERLSSLEGARADYIAKMLPLMKPALIDAIEVDESIVEDPSVAGMLQVGLDQAGFHAAQAEDPRSLPPVSYVVQLPPEYDPNRTYPCVVAMHAAGAIAETQLNWWSGVPQKAFLQQNSSDQPSSGEAMSEEGSSEDAAEVAVQVNSPTMRLGHSIRHGFIVVAPRWTRGGQNDYEYTMREHDAVLSSLRHAMRHFAIDADRVFIAGHGSGGTAAWDIAVSHPDLWAGMISISSRPGKTLLHYNENSKYMPVYIVKGDKDGVPLRDFGAIYDRYVTYDHDTMIVLYRGRGLDFFYEEADRIFEWMKTPGHRRAAPPDDLEVVSMRDGDRFFWWMEWDEMLPGLSVNPFLWDEVERLKAAPVKARVMANNEVIITQAPSNAFKIWLYPQMPLDFNEPISVRYRSRRKDFTFDQSVGVMLEDVRVRADRERPFWGVVQIP</sequence>
<comment type="caution">
    <text evidence="3">The sequence shown here is derived from an EMBL/GenBank/DDBJ whole genome shotgun (WGS) entry which is preliminary data.</text>
</comment>
<dbReference type="PANTHER" id="PTHR43037">
    <property type="entry name" value="UNNAMED PRODUCT-RELATED"/>
    <property type="match status" value="1"/>
</dbReference>
<dbReference type="SUPFAM" id="SSF53474">
    <property type="entry name" value="alpha/beta-Hydrolases"/>
    <property type="match status" value="1"/>
</dbReference>
<dbReference type="InterPro" id="IPR050955">
    <property type="entry name" value="Plant_Biomass_Hydrol_Est"/>
</dbReference>
<evidence type="ECO:0000313" key="3">
    <source>
        <dbReference type="EMBL" id="EGF28442.1"/>
    </source>
</evidence>
<evidence type="ECO:0000256" key="1">
    <source>
        <dbReference type="ARBA" id="ARBA00022729"/>
    </source>
</evidence>
<dbReference type="InterPro" id="IPR029058">
    <property type="entry name" value="AB_hydrolase_fold"/>
</dbReference>